<name>A0AA88S5C4_9ASTE</name>
<dbReference type="GO" id="GO:0008270">
    <property type="term" value="F:zinc ion binding"/>
    <property type="evidence" value="ECO:0007669"/>
    <property type="project" value="UniProtKB-KW"/>
</dbReference>
<keyword evidence="3 6" id="KW-0863">Zinc-finger</keyword>
<proteinExistence type="predicted"/>
<dbReference type="SMART" id="SM00356">
    <property type="entry name" value="ZnF_C3H1"/>
    <property type="match status" value="2"/>
</dbReference>
<dbReference type="PANTHER" id="PTHR14493:SF147">
    <property type="entry name" value="ZINC FINGER CCCH DOMAIN-CONTAINING PROTEIN 23"/>
    <property type="match status" value="1"/>
</dbReference>
<dbReference type="AlphaFoldDB" id="A0AA88S5C4"/>
<feature type="compositionally biased region" description="Pro residues" evidence="7">
    <location>
        <begin position="235"/>
        <end position="246"/>
    </location>
</feature>
<accession>A0AA88S5C4</accession>
<dbReference type="GO" id="GO:0006355">
    <property type="term" value="P:regulation of DNA-templated transcription"/>
    <property type="evidence" value="ECO:0007669"/>
    <property type="project" value="UniProtKB-ARBA"/>
</dbReference>
<keyword evidence="1 6" id="KW-0479">Metal-binding</keyword>
<dbReference type="PROSITE" id="PS50103">
    <property type="entry name" value="ZF_C3H1"/>
    <property type="match status" value="1"/>
</dbReference>
<gene>
    <name evidence="9" type="ORF">RJ639_025941</name>
</gene>
<sequence length="374" mass="41109">MMIGETFRSNPTVQVPPWDLLDDPTANMPSPLYGNSHCNAISPNALDALTALHRYLPSNTNNVFIGGDAAEEEEDGDVPMDAYSCDHFRMFEFKVRRCGRGRSHDWTECPYAHPGEKARRRDPRRFHYSGAACPDFRNGHCAKGDSCEFAHGVFECWLHPARYRTQPCKDGTRCPRRVCFFAHTPDQLRVLPQTSPRSHGSMAESYDWSPSRLAFDSLIGKGSFGSPTSTLHSPPVSPPSDSPPMSPYGSLGVNSLSELTASVQNLQIGKGRMSMSPPSWGVQVGSGFCSPRSPSTLRPGFQSLPTTPTRSGLGVFDLWESSYAAEEPAMERVESGRDIRARIYAKLSKENPVNRVDSAPVGGPDVGWISELVN</sequence>
<comment type="caution">
    <text evidence="9">The sequence shown here is derived from an EMBL/GenBank/DDBJ whole genome shotgun (WGS) entry which is preliminary data.</text>
</comment>
<evidence type="ECO:0000256" key="3">
    <source>
        <dbReference type="ARBA" id="ARBA00022771"/>
    </source>
</evidence>
<feature type="domain" description="C3H1-type" evidence="8">
    <location>
        <begin position="128"/>
        <end position="154"/>
    </location>
</feature>
<dbReference type="Proteomes" id="UP001188597">
    <property type="component" value="Unassembled WGS sequence"/>
</dbReference>
<evidence type="ECO:0000256" key="6">
    <source>
        <dbReference type="PROSITE-ProRule" id="PRU00723"/>
    </source>
</evidence>
<evidence type="ECO:0000256" key="1">
    <source>
        <dbReference type="ARBA" id="ARBA00022723"/>
    </source>
</evidence>
<dbReference type="EMBL" id="JAVXUP010005112">
    <property type="protein sequence ID" value="KAK2996413.1"/>
    <property type="molecule type" value="Genomic_DNA"/>
</dbReference>
<dbReference type="InterPro" id="IPR045234">
    <property type="entry name" value="Unkempt-like"/>
</dbReference>
<dbReference type="InterPro" id="IPR057444">
    <property type="entry name" value="Znf-CCCH_AtC3H23-like"/>
</dbReference>
<dbReference type="Pfam" id="PF00642">
    <property type="entry name" value="zf-CCCH"/>
    <property type="match status" value="1"/>
</dbReference>
<reference evidence="9" key="1">
    <citation type="submission" date="2022-12" db="EMBL/GenBank/DDBJ databases">
        <title>Draft genome assemblies for two species of Escallonia (Escalloniales).</title>
        <authorList>
            <person name="Chanderbali A."/>
            <person name="Dervinis C."/>
            <person name="Anghel I."/>
            <person name="Soltis D."/>
            <person name="Soltis P."/>
            <person name="Zapata F."/>
        </authorList>
    </citation>
    <scope>NUCLEOTIDE SEQUENCE</scope>
    <source>
        <strain evidence="9">UCBG64.0493</strain>
        <tissue evidence="9">Leaf</tissue>
    </source>
</reference>
<organism evidence="9 10">
    <name type="scientific">Escallonia herrerae</name>
    <dbReference type="NCBI Taxonomy" id="1293975"/>
    <lineage>
        <taxon>Eukaryota</taxon>
        <taxon>Viridiplantae</taxon>
        <taxon>Streptophyta</taxon>
        <taxon>Embryophyta</taxon>
        <taxon>Tracheophyta</taxon>
        <taxon>Spermatophyta</taxon>
        <taxon>Magnoliopsida</taxon>
        <taxon>eudicotyledons</taxon>
        <taxon>Gunneridae</taxon>
        <taxon>Pentapetalae</taxon>
        <taxon>asterids</taxon>
        <taxon>campanulids</taxon>
        <taxon>Escalloniales</taxon>
        <taxon>Escalloniaceae</taxon>
        <taxon>Escallonia</taxon>
    </lineage>
</organism>
<evidence type="ECO:0000256" key="4">
    <source>
        <dbReference type="ARBA" id="ARBA00022833"/>
    </source>
</evidence>
<evidence type="ECO:0000256" key="2">
    <source>
        <dbReference type="ARBA" id="ARBA00022737"/>
    </source>
</evidence>
<evidence type="ECO:0000256" key="7">
    <source>
        <dbReference type="SAM" id="MobiDB-lite"/>
    </source>
</evidence>
<evidence type="ECO:0000256" key="5">
    <source>
        <dbReference type="ARBA" id="ARBA00023125"/>
    </source>
</evidence>
<keyword evidence="2" id="KW-0677">Repeat</keyword>
<evidence type="ECO:0000259" key="8">
    <source>
        <dbReference type="PROSITE" id="PS50103"/>
    </source>
</evidence>
<dbReference type="InterPro" id="IPR000571">
    <property type="entry name" value="Znf_CCCH"/>
</dbReference>
<keyword evidence="4 6" id="KW-0862">Zinc</keyword>
<dbReference type="FunFam" id="3.30.1370.210:FF:000009">
    <property type="entry name" value="Zinc finger CCCH domain-containing protein 66"/>
    <property type="match status" value="1"/>
</dbReference>
<protein>
    <recommendedName>
        <fullName evidence="8">C3H1-type domain-containing protein</fullName>
    </recommendedName>
</protein>
<feature type="region of interest" description="Disordered" evidence="7">
    <location>
        <begin position="1"/>
        <end position="21"/>
    </location>
</feature>
<dbReference type="Gene3D" id="3.30.1370.210">
    <property type="match status" value="1"/>
</dbReference>
<evidence type="ECO:0000313" key="9">
    <source>
        <dbReference type="EMBL" id="KAK2996413.1"/>
    </source>
</evidence>
<dbReference type="PANTHER" id="PTHR14493">
    <property type="entry name" value="UNKEMPT FAMILY MEMBER"/>
    <property type="match status" value="1"/>
</dbReference>
<dbReference type="GO" id="GO:0003677">
    <property type="term" value="F:DNA binding"/>
    <property type="evidence" value="ECO:0007669"/>
    <property type="project" value="UniProtKB-KW"/>
</dbReference>
<feature type="region of interest" description="Disordered" evidence="7">
    <location>
        <begin position="226"/>
        <end position="250"/>
    </location>
</feature>
<dbReference type="Pfam" id="PF25512">
    <property type="entry name" value="zf-CCCH_AtC3H23"/>
    <property type="match status" value="1"/>
</dbReference>
<keyword evidence="10" id="KW-1185">Reference proteome</keyword>
<keyword evidence="5" id="KW-0238">DNA-binding</keyword>
<evidence type="ECO:0000313" key="10">
    <source>
        <dbReference type="Proteomes" id="UP001188597"/>
    </source>
</evidence>
<feature type="zinc finger region" description="C3H1-type" evidence="6">
    <location>
        <begin position="128"/>
        <end position="154"/>
    </location>
</feature>